<evidence type="ECO:0000256" key="3">
    <source>
        <dbReference type="ARBA" id="ARBA00022448"/>
    </source>
</evidence>
<name>A0AAV2EVQ4_9ROSI</name>
<feature type="transmembrane region" description="Helical" evidence="7">
    <location>
        <begin position="356"/>
        <end position="377"/>
    </location>
</feature>
<dbReference type="GO" id="GO:0016020">
    <property type="term" value="C:membrane"/>
    <property type="evidence" value="ECO:0007669"/>
    <property type="project" value="UniProtKB-SubCell"/>
</dbReference>
<feature type="transmembrane region" description="Helical" evidence="7">
    <location>
        <begin position="301"/>
        <end position="322"/>
    </location>
</feature>
<gene>
    <name evidence="9" type="ORF">LTRI10_LOCUS30701</name>
</gene>
<accession>A0AAV2EVQ4</accession>
<dbReference type="AlphaFoldDB" id="A0AAV2EVQ4"/>
<dbReference type="Pfam" id="PF00083">
    <property type="entry name" value="Sugar_tr"/>
    <property type="match status" value="1"/>
</dbReference>
<evidence type="ECO:0000256" key="5">
    <source>
        <dbReference type="ARBA" id="ARBA00022989"/>
    </source>
</evidence>
<dbReference type="InterPro" id="IPR005828">
    <property type="entry name" value="MFS_sugar_transport-like"/>
</dbReference>
<dbReference type="EMBL" id="OZ034818">
    <property type="protein sequence ID" value="CAL1389874.1"/>
    <property type="molecule type" value="Genomic_DNA"/>
</dbReference>
<dbReference type="GO" id="GO:0022857">
    <property type="term" value="F:transmembrane transporter activity"/>
    <property type="evidence" value="ECO:0007669"/>
    <property type="project" value="InterPro"/>
</dbReference>
<keyword evidence="3" id="KW-0813">Transport</keyword>
<dbReference type="Gene3D" id="1.20.1250.20">
    <property type="entry name" value="MFS general substrate transporter like domains"/>
    <property type="match status" value="1"/>
</dbReference>
<dbReference type="InterPro" id="IPR020846">
    <property type="entry name" value="MFS_dom"/>
</dbReference>
<dbReference type="InterPro" id="IPR050814">
    <property type="entry name" value="Myo-inositol_Transporter"/>
</dbReference>
<feature type="transmembrane region" description="Helical" evidence="7">
    <location>
        <begin position="167"/>
        <end position="190"/>
    </location>
</feature>
<reference evidence="9 10" key="1">
    <citation type="submission" date="2024-04" db="EMBL/GenBank/DDBJ databases">
        <authorList>
            <person name="Fracassetti M."/>
        </authorList>
    </citation>
    <scope>NUCLEOTIDE SEQUENCE [LARGE SCALE GENOMIC DNA]</scope>
</reference>
<dbReference type="PANTHER" id="PTHR48020:SF49">
    <property type="entry name" value="SUGAR TRANSPORTER"/>
    <property type="match status" value="1"/>
</dbReference>
<keyword evidence="10" id="KW-1185">Reference proteome</keyword>
<evidence type="ECO:0000313" key="10">
    <source>
        <dbReference type="Proteomes" id="UP001497516"/>
    </source>
</evidence>
<organism evidence="9 10">
    <name type="scientific">Linum trigynum</name>
    <dbReference type="NCBI Taxonomy" id="586398"/>
    <lineage>
        <taxon>Eukaryota</taxon>
        <taxon>Viridiplantae</taxon>
        <taxon>Streptophyta</taxon>
        <taxon>Embryophyta</taxon>
        <taxon>Tracheophyta</taxon>
        <taxon>Spermatophyta</taxon>
        <taxon>Magnoliopsida</taxon>
        <taxon>eudicotyledons</taxon>
        <taxon>Gunneridae</taxon>
        <taxon>Pentapetalae</taxon>
        <taxon>rosids</taxon>
        <taxon>fabids</taxon>
        <taxon>Malpighiales</taxon>
        <taxon>Linaceae</taxon>
        <taxon>Linum</taxon>
    </lineage>
</organism>
<evidence type="ECO:0000256" key="2">
    <source>
        <dbReference type="ARBA" id="ARBA00010992"/>
    </source>
</evidence>
<keyword evidence="5 7" id="KW-1133">Transmembrane helix</keyword>
<evidence type="ECO:0000256" key="4">
    <source>
        <dbReference type="ARBA" id="ARBA00022692"/>
    </source>
</evidence>
<sequence length="395" mass="43100">MTRFSIHVKRYTVLLACAACQSSLLCGYEISMSLVSNFIKQDLDMKAVDKACFVDTIQLVSVLTMVPSGALSDWIGRRPLLIIVGMSAFVGYFVMTIASSVSMLIIGRMLSLLGVGLALPTTPLYIAEIATPKVRGFLNCTPEVLSIFGSLLALLNMEIYSSVPHHISWRVIIGFGMVPSGILAIRMFWLPESPQWLIHRGRIAETSMALSKTASNGSLASARLNELKLAAKIPVDSTANIVVMSEETDPLALYQFFRNPQQPRFKVIVSVLYLSIMQQICGVDVIISNFVKGVIPMKNQIWSRVLVALVKLLITLVPMLGVDKIGRKPLLLVSFVLITIASAVLGFSHLEDGGTRFFLFVLIAGYALGLGPITAVYSTEVLPFKTRAQVLGLGM</sequence>
<feature type="transmembrane region" description="Helical" evidence="7">
    <location>
        <begin position="267"/>
        <end position="289"/>
    </location>
</feature>
<evidence type="ECO:0000259" key="8">
    <source>
        <dbReference type="PROSITE" id="PS50850"/>
    </source>
</evidence>
<comment type="similarity">
    <text evidence="2">Belongs to the major facilitator superfamily. Sugar transporter (TC 2.A.1.1) family.</text>
</comment>
<evidence type="ECO:0000256" key="1">
    <source>
        <dbReference type="ARBA" id="ARBA00004141"/>
    </source>
</evidence>
<feature type="domain" description="Major facilitator superfamily (MFS) profile" evidence="8">
    <location>
        <begin position="1"/>
        <end position="395"/>
    </location>
</feature>
<dbReference type="PRINTS" id="PR00171">
    <property type="entry name" value="SUGRTRNSPORT"/>
</dbReference>
<dbReference type="InterPro" id="IPR003663">
    <property type="entry name" value="Sugar/inositol_transpt"/>
</dbReference>
<dbReference type="PROSITE" id="PS50850">
    <property type="entry name" value="MFS"/>
    <property type="match status" value="1"/>
</dbReference>
<dbReference type="PANTHER" id="PTHR48020">
    <property type="entry name" value="PROTON MYO-INOSITOL COTRANSPORTER"/>
    <property type="match status" value="1"/>
</dbReference>
<feature type="transmembrane region" description="Helical" evidence="7">
    <location>
        <begin position="80"/>
        <end position="99"/>
    </location>
</feature>
<dbReference type="InterPro" id="IPR005829">
    <property type="entry name" value="Sugar_transporter_CS"/>
</dbReference>
<feature type="transmembrane region" description="Helical" evidence="7">
    <location>
        <begin position="105"/>
        <end position="125"/>
    </location>
</feature>
<protein>
    <recommendedName>
        <fullName evidence="8">Major facilitator superfamily (MFS) profile domain-containing protein</fullName>
    </recommendedName>
</protein>
<feature type="transmembrane region" description="Helical" evidence="7">
    <location>
        <begin position="329"/>
        <end position="350"/>
    </location>
</feature>
<proteinExistence type="inferred from homology"/>
<dbReference type="Proteomes" id="UP001497516">
    <property type="component" value="Chromosome 5"/>
</dbReference>
<dbReference type="InterPro" id="IPR036259">
    <property type="entry name" value="MFS_trans_sf"/>
</dbReference>
<feature type="transmembrane region" description="Helical" evidence="7">
    <location>
        <begin position="137"/>
        <end position="155"/>
    </location>
</feature>
<evidence type="ECO:0000256" key="6">
    <source>
        <dbReference type="ARBA" id="ARBA00023136"/>
    </source>
</evidence>
<evidence type="ECO:0000256" key="7">
    <source>
        <dbReference type="SAM" id="Phobius"/>
    </source>
</evidence>
<evidence type="ECO:0000313" key="9">
    <source>
        <dbReference type="EMBL" id="CAL1389874.1"/>
    </source>
</evidence>
<keyword evidence="4 7" id="KW-0812">Transmembrane</keyword>
<comment type="subcellular location">
    <subcellularLocation>
        <location evidence="1">Membrane</location>
        <topology evidence="1">Multi-pass membrane protein</topology>
    </subcellularLocation>
</comment>
<dbReference type="SUPFAM" id="SSF103473">
    <property type="entry name" value="MFS general substrate transporter"/>
    <property type="match status" value="1"/>
</dbReference>
<dbReference type="PROSITE" id="PS00216">
    <property type="entry name" value="SUGAR_TRANSPORT_1"/>
    <property type="match status" value="1"/>
</dbReference>
<keyword evidence="6 7" id="KW-0472">Membrane</keyword>